<protein>
    <submittedName>
        <fullName evidence="1">Uncharacterized protein</fullName>
    </submittedName>
</protein>
<keyword evidence="2" id="KW-1185">Reference proteome</keyword>
<dbReference type="OrthoDB" id="5420711at2759"/>
<proteinExistence type="predicted"/>
<reference evidence="1" key="1">
    <citation type="submission" date="2021-03" db="EMBL/GenBank/DDBJ databases">
        <authorList>
            <person name="Tagirdzhanova G."/>
        </authorList>
    </citation>
    <scope>NUCLEOTIDE SEQUENCE</scope>
</reference>
<sequence>MATPALVEPNLHMYPSLIQLHQNETTVYNSPMAALLPPNDASIISLLAAEARRSHELETELKKSAFVQPDPSTNYASDSTSDPVNRLILGFRQQIQKEHEFQADLTSYDEGRRDEWSYVEKTWVVRFSESYIARKTLELLYASQMSDLDSKPFPLFRLPPELRLKVYRYALGGDCRRILVSSMDDNILDDDLDRYRKYGGAPWYGDRFHPHWQKPSFKIRSERVGFGMGISTAILRTSRSVHEEAESCLYQLHEFDFSTGVFGVVPFLRSISHSARQNISCLAMFLYNMNLDIGDTSEPMSTEQTMMYNMLYNVFDWGPTCSYIAKNVRLREFAFGLLWEAPKDFRQLSWVQDMAQIKGLRTLTYDGHTGGVYHEFCEKSDLQYKGCEACEKLGPDSQALLAYLESEMLASAATRTRTELTDTISEPSSCITDSI</sequence>
<organism evidence="1 2">
    <name type="scientific">Imshaugia aleurites</name>
    <dbReference type="NCBI Taxonomy" id="172621"/>
    <lineage>
        <taxon>Eukaryota</taxon>
        <taxon>Fungi</taxon>
        <taxon>Dikarya</taxon>
        <taxon>Ascomycota</taxon>
        <taxon>Pezizomycotina</taxon>
        <taxon>Lecanoromycetes</taxon>
        <taxon>OSLEUM clade</taxon>
        <taxon>Lecanoromycetidae</taxon>
        <taxon>Lecanorales</taxon>
        <taxon>Lecanorineae</taxon>
        <taxon>Parmeliaceae</taxon>
        <taxon>Imshaugia</taxon>
    </lineage>
</organism>
<dbReference type="AlphaFoldDB" id="A0A8H3PE60"/>
<gene>
    <name evidence="1" type="ORF">IMSHALPRED_001047</name>
</gene>
<dbReference type="Proteomes" id="UP000664534">
    <property type="component" value="Unassembled WGS sequence"/>
</dbReference>
<comment type="caution">
    <text evidence="1">The sequence shown here is derived from an EMBL/GenBank/DDBJ whole genome shotgun (WGS) entry which is preliminary data.</text>
</comment>
<evidence type="ECO:0000313" key="1">
    <source>
        <dbReference type="EMBL" id="CAF9938673.1"/>
    </source>
</evidence>
<evidence type="ECO:0000313" key="2">
    <source>
        <dbReference type="Proteomes" id="UP000664534"/>
    </source>
</evidence>
<dbReference type="PANTHER" id="PTHR38790">
    <property type="entry name" value="2EXR DOMAIN-CONTAINING PROTEIN-RELATED"/>
    <property type="match status" value="1"/>
</dbReference>
<accession>A0A8H3PE60</accession>
<dbReference type="EMBL" id="CAJPDT010000110">
    <property type="protein sequence ID" value="CAF9938673.1"/>
    <property type="molecule type" value="Genomic_DNA"/>
</dbReference>
<name>A0A8H3PE60_9LECA</name>